<dbReference type="GO" id="GO:0008168">
    <property type="term" value="F:methyltransferase activity"/>
    <property type="evidence" value="ECO:0007669"/>
    <property type="project" value="InterPro"/>
</dbReference>
<evidence type="ECO:0000313" key="3">
    <source>
        <dbReference type="EMBL" id="CAF0738491.1"/>
    </source>
</evidence>
<dbReference type="InterPro" id="IPR042086">
    <property type="entry name" value="MeTrfase_capping"/>
</dbReference>
<dbReference type="Proteomes" id="UP000663845">
    <property type="component" value="Unassembled WGS sequence"/>
</dbReference>
<accession>A0A813NM15</accession>
<dbReference type="PANTHER" id="PTHR31009">
    <property type="entry name" value="S-ADENOSYL-L-METHIONINE:CARBOXYL METHYLTRANSFERASE FAMILY PROTEIN"/>
    <property type="match status" value="1"/>
</dbReference>
<reference evidence="3" key="1">
    <citation type="submission" date="2021-02" db="EMBL/GenBank/DDBJ databases">
        <authorList>
            <person name="Nowell W R."/>
        </authorList>
    </citation>
    <scope>NUCLEOTIDE SEQUENCE</scope>
</reference>
<evidence type="ECO:0000256" key="2">
    <source>
        <dbReference type="ARBA" id="ARBA00022842"/>
    </source>
</evidence>
<comment type="caution">
    <text evidence="3">The sequence shown here is derived from an EMBL/GenBank/DDBJ whole genome shotgun (WGS) entry which is preliminary data.</text>
</comment>
<dbReference type="InterPro" id="IPR029063">
    <property type="entry name" value="SAM-dependent_MTases_sf"/>
</dbReference>
<protein>
    <recommendedName>
        <fullName evidence="5">S-adenosylmethionine-dependent methyltransferase At5g38100</fullName>
    </recommendedName>
</protein>
<name>A0A813NM15_9BILA</name>
<evidence type="ECO:0008006" key="5">
    <source>
        <dbReference type="Google" id="ProtNLM"/>
    </source>
</evidence>
<keyword evidence="2" id="KW-0460">Magnesium</keyword>
<organism evidence="3 4">
    <name type="scientific">Adineta steineri</name>
    <dbReference type="NCBI Taxonomy" id="433720"/>
    <lineage>
        <taxon>Eukaryota</taxon>
        <taxon>Metazoa</taxon>
        <taxon>Spiralia</taxon>
        <taxon>Gnathifera</taxon>
        <taxon>Rotifera</taxon>
        <taxon>Eurotatoria</taxon>
        <taxon>Bdelloidea</taxon>
        <taxon>Adinetida</taxon>
        <taxon>Adinetidae</taxon>
        <taxon>Adineta</taxon>
    </lineage>
</organism>
<sequence>MTTKTGATTGMAESYNSNSLPQREIIESSTSLIEKGIENLDISPGKSSIMIADFGSSHGSNSMHVIKFIIDYIQKSKKTDRHFLTVHIDLPTNDWEAFFGTLDKKDKKFFSLVIGQSFYKQCLPPNSLTVGYSSASLHWLSQIPCNISNQCISVFAKGHELEAFKKRARDDYQHFLENRSRELIQGGILILVMNCTNDEGKTMTESVYDLLYQTAQSILSPDELLHYTLPVYIRSRDECVDKKLFNQYSFKLIHSNISTVDFKFYEQLKNNTINKEEFAEAQTKFIRCATDSVLRGVLESTENRSKENIDQLSNEFWNMYYKGVYENEDNFDIGCCQAYVVLKKV</sequence>
<dbReference type="InterPro" id="IPR005299">
    <property type="entry name" value="MeTrfase_7"/>
</dbReference>
<dbReference type="GO" id="GO:0046872">
    <property type="term" value="F:metal ion binding"/>
    <property type="evidence" value="ECO:0007669"/>
    <property type="project" value="UniProtKB-KW"/>
</dbReference>
<gene>
    <name evidence="3" type="ORF">JYZ213_LOCUS1713</name>
</gene>
<dbReference type="AlphaFoldDB" id="A0A813NM15"/>
<evidence type="ECO:0000313" key="4">
    <source>
        <dbReference type="Proteomes" id="UP000663845"/>
    </source>
</evidence>
<dbReference type="Pfam" id="PF03492">
    <property type="entry name" value="Methyltransf_7"/>
    <property type="match status" value="1"/>
</dbReference>
<dbReference type="EMBL" id="CAJNOG010000008">
    <property type="protein sequence ID" value="CAF0738491.1"/>
    <property type="molecule type" value="Genomic_DNA"/>
</dbReference>
<dbReference type="SUPFAM" id="SSF53335">
    <property type="entry name" value="S-adenosyl-L-methionine-dependent methyltransferases"/>
    <property type="match status" value="1"/>
</dbReference>
<proteinExistence type="predicted"/>
<keyword evidence="1" id="KW-0479">Metal-binding</keyword>
<dbReference type="Gene3D" id="3.40.50.150">
    <property type="entry name" value="Vaccinia Virus protein VP39"/>
    <property type="match status" value="1"/>
</dbReference>
<evidence type="ECO:0000256" key="1">
    <source>
        <dbReference type="ARBA" id="ARBA00022723"/>
    </source>
</evidence>
<dbReference type="Gene3D" id="1.10.1200.270">
    <property type="entry name" value="Methyltransferase, alpha-helical capping domain"/>
    <property type="match status" value="1"/>
</dbReference>